<proteinExistence type="predicted"/>
<dbReference type="EMBL" id="BOOY01000026">
    <property type="protein sequence ID" value="GIJ04057.1"/>
    <property type="molecule type" value="Genomic_DNA"/>
</dbReference>
<keyword evidence="3" id="KW-1185">Reference proteome</keyword>
<feature type="region of interest" description="Disordered" evidence="1">
    <location>
        <begin position="52"/>
        <end position="92"/>
    </location>
</feature>
<evidence type="ECO:0000313" key="3">
    <source>
        <dbReference type="Proteomes" id="UP000652013"/>
    </source>
</evidence>
<organism evidence="2 3">
    <name type="scientific">Spirilliplanes yamanashiensis</name>
    <dbReference type="NCBI Taxonomy" id="42233"/>
    <lineage>
        <taxon>Bacteria</taxon>
        <taxon>Bacillati</taxon>
        <taxon>Actinomycetota</taxon>
        <taxon>Actinomycetes</taxon>
        <taxon>Micromonosporales</taxon>
        <taxon>Micromonosporaceae</taxon>
        <taxon>Spirilliplanes</taxon>
    </lineage>
</organism>
<dbReference type="AlphaFoldDB" id="A0A8J3Y9X1"/>
<evidence type="ECO:0000313" key="2">
    <source>
        <dbReference type="EMBL" id="GIJ04057.1"/>
    </source>
</evidence>
<feature type="region of interest" description="Disordered" evidence="1">
    <location>
        <begin position="1"/>
        <end position="25"/>
    </location>
</feature>
<evidence type="ECO:0000256" key="1">
    <source>
        <dbReference type="SAM" id="MobiDB-lite"/>
    </source>
</evidence>
<reference evidence="2" key="1">
    <citation type="submission" date="2021-01" db="EMBL/GenBank/DDBJ databases">
        <title>Whole genome shotgun sequence of Spirilliplanes yamanashiensis NBRC 15828.</title>
        <authorList>
            <person name="Komaki H."/>
            <person name="Tamura T."/>
        </authorList>
    </citation>
    <scope>NUCLEOTIDE SEQUENCE</scope>
    <source>
        <strain evidence="2">NBRC 15828</strain>
    </source>
</reference>
<dbReference type="Proteomes" id="UP000652013">
    <property type="component" value="Unassembled WGS sequence"/>
</dbReference>
<sequence length="234" mass="23790">MTSTRPSADPDAAAGARTGPRRLDLSTRATVVGTVAGVLSLGVAVAAWQWPRSPGPEPQASATAPEPTTGPQHVPPTGGPTGGGTPAPVEYLAGTAPESGAAHLVPLPRAVRADAAYARRALVIGCPSNETGDQERSVTFALRGRYARFDAQVHPYYPPGADARSVTFVTVFAGVRDRDATLTTAEAGAQKRAAPGSPLPVAADVEGAETVTLRVQCDDPGGVVALTDARVTPA</sequence>
<accession>A0A8J3Y9X1</accession>
<comment type="caution">
    <text evidence="2">The sequence shown here is derived from an EMBL/GenBank/DDBJ whole genome shotgun (WGS) entry which is preliminary data.</text>
</comment>
<name>A0A8J3Y9X1_9ACTN</name>
<protein>
    <submittedName>
        <fullName evidence="2">Uncharacterized protein</fullName>
    </submittedName>
</protein>
<gene>
    <name evidence="2" type="ORF">Sya03_34090</name>
</gene>
<dbReference type="RefSeq" id="WP_203939313.1">
    <property type="nucleotide sequence ID" value="NZ_BAAAGJ010000002.1"/>
</dbReference>